<evidence type="ECO:0000313" key="12">
    <source>
        <dbReference type="Proteomes" id="UP000183018"/>
    </source>
</evidence>
<dbReference type="GO" id="GO:0006935">
    <property type="term" value="P:chemotaxis"/>
    <property type="evidence" value="ECO:0007669"/>
    <property type="project" value="UniProtKB-KW"/>
</dbReference>
<comment type="similarity">
    <text evidence="2">Belongs to the FliJ family.</text>
</comment>
<dbReference type="Proteomes" id="UP000183018">
    <property type="component" value="Unassembled WGS sequence"/>
</dbReference>
<evidence type="ECO:0000256" key="7">
    <source>
        <dbReference type="ARBA" id="ARBA00022795"/>
    </source>
</evidence>
<proteinExistence type="inferred from homology"/>
<accession>A0A1I3KYF4</accession>
<keyword evidence="7" id="KW-1005">Bacterial flagellum biogenesis</keyword>
<dbReference type="InterPro" id="IPR012823">
    <property type="entry name" value="Flagell_FliJ"/>
</dbReference>
<keyword evidence="12" id="KW-1185">Reference proteome</keyword>
<dbReference type="OrthoDB" id="7008437at2"/>
<evidence type="ECO:0000256" key="8">
    <source>
        <dbReference type="ARBA" id="ARBA00022927"/>
    </source>
</evidence>
<keyword evidence="11" id="KW-0282">Flagellum</keyword>
<evidence type="ECO:0000256" key="3">
    <source>
        <dbReference type="ARBA" id="ARBA00020392"/>
    </source>
</evidence>
<dbReference type="GO" id="GO:0044781">
    <property type="term" value="P:bacterial-type flagellum organization"/>
    <property type="evidence" value="ECO:0007669"/>
    <property type="project" value="UniProtKB-KW"/>
</dbReference>
<keyword evidence="4" id="KW-0813">Transport</keyword>
<dbReference type="GO" id="GO:0015031">
    <property type="term" value="P:protein transport"/>
    <property type="evidence" value="ECO:0007669"/>
    <property type="project" value="UniProtKB-KW"/>
</dbReference>
<dbReference type="InterPro" id="IPR052570">
    <property type="entry name" value="FliJ"/>
</dbReference>
<dbReference type="RefSeq" id="WP_074884668.1">
    <property type="nucleotide sequence ID" value="NZ_FORC01000002.1"/>
</dbReference>
<keyword evidence="8" id="KW-0653">Protein transport</keyword>
<dbReference type="InterPro" id="IPR053716">
    <property type="entry name" value="Flag_assembly_chemotaxis_eff"/>
</dbReference>
<evidence type="ECO:0000256" key="9">
    <source>
        <dbReference type="ARBA" id="ARBA00023136"/>
    </source>
</evidence>
<dbReference type="NCBIfam" id="TIGR02473">
    <property type="entry name" value="flagell_FliJ"/>
    <property type="match status" value="1"/>
</dbReference>
<dbReference type="PANTHER" id="PTHR38786">
    <property type="entry name" value="FLAGELLAR FLIJ PROTEIN"/>
    <property type="match status" value="1"/>
</dbReference>
<dbReference type="PANTHER" id="PTHR38786:SF1">
    <property type="entry name" value="FLAGELLAR FLIJ PROTEIN"/>
    <property type="match status" value="1"/>
</dbReference>
<organism evidence="11 12">
    <name type="scientific">Phytopseudomonas argentinensis</name>
    <dbReference type="NCBI Taxonomy" id="289370"/>
    <lineage>
        <taxon>Bacteria</taxon>
        <taxon>Pseudomonadati</taxon>
        <taxon>Pseudomonadota</taxon>
        <taxon>Gammaproteobacteria</taxon>
        <taxon>Pseudomonadales</taxon>
        <taxon>Pseudomonadaceae</taxon>
        <taxon>Phytopseudomonas</taxon>
    </lineage>
</organism>
<name>A0A1I3KYF4_9GAMM</name>
<keyword evidence="6" id="KW-0145">Chemotaxis</keyword>
<dbReference type="STRING" id="289370.SAMN05216602_2769"/>
<evidence type="ECO:0000256" key="2">
    <source>
        <dbReference type="ARBA" id="ARBA00010004"/>
    </source>
</evidence>
<evidence type="ECO:0000256" key="5">
    <source>
        <dbReference type="ARBA" id="ARBA00022475"/>
    </source>
</evidence>
<dbReference type="PIRSF" id="PIRSF019404">
    <property type="entry name" value="FliJ"/>
    <property type="match status" value="1"/>
</dbReference>
<dbReference type="GO" id="GO:0071973">
    <property type="term" value="P:bacterial-type flagellum-dependent cell motility"/>
    <property type="evidence" value="ECO:0007669"/>
    <property type="project" value="InterPro"/>
</dbReference>
<dbReference type="PRINTS" id="PR01004">
    <property type="entry name" value="FLGFLIJ"/>
</dbReference>
<dbReference type="GO" id="GO:0003774">
    <property type="term" value="F:cytoskeletal motor activity"/>
    <property type="evidence" value="ECO:0007669"/>
    <property type="project" value="InterPro"/>
</dbReference>
<evidence type="ECO:0000256" key="1">
    <source>
        <dbReference type="ARBA" id="ARBA00004413"/>
    </source>
</evidence>
<dbReference type="Pfam" id="PF02050">
    <property type="entry name" value="FliJ"/>
    <property type="match status" value="1"/>
</dbReference>
<keyword evidence="9" id="KW-0472">Membrane</keyword>
<protein>
    <recommendedName>
        <fullName evidence="3">Flagellar FliJ protein</fullName>
    </recommendedName>
</protein>
<gene>
    <name evidence="11" type="ORF">SAMN05216602_2769</name>
</gene>
<keyword evidence="10" id="KW-1006">Bacterial flagellum protein export</keyword>
<comment type="subcellular location">
    <subcellularLocation>
        <location evidence="1">Cell membrane</location>
        <topology evidence="1">Peripheral membrane protein</topology>
        <orientation evidence="1">Cytoplasmic side</orientation>
    </subcellularLocation>
</comment>
<keyword evidence="11" id="KW-0966">Cell projection</keyword>
<dbReference type="Gene3D" id="1.10.287.1700">
    <property type="match status" value="1"/>
</dbReference>
<keyword evidence="11" id="KW-0969">Cilium</keyword>
<dbReference type="GO" id="GO:0005886">
    <property type="term" value="C:plasma membrane"/>
    <property type="evidence" value="ECO:0007669"/>
    <property type="project" value="UniProtKB-SubCell"/>
</dbReference>
<dbReference type="EMBL" id="FORC01000002">
    <property type="protein sequence ID" value="SFI77125.1"/>
    <property type="molecule type" value="Genomic_DNA"/>
</dbReference>
<sequence>MANSRAARLAPVVDMAEKAEREAALQLGRAQGLLGQAEGKLADLEKYLQGYQQQWISEGQRGVSGQWLMNYQRFLSQLDVAIAQQQQAVNWHRNNLDKVREVWQQRYARLEGLRKLVQRYLDEARLAEDKREQKLLDELSQRIPRRDSLE</sequence>
<evidence type="ECO:0000256" key="4">
    <source>
        <dbReference type="ARBA" id="ARBA00022448"/>
    </source>
</evidence>
<evidence type="ECO:0000256" key="6">
    <source>
        <dbReference type="ARBA" id="ARBA00022500"/>
    </source>
</evidence>
<reference evidence="12" key="1">
    <citation type="submission" date="2016-10" db="EMBL/GenBank/DDBJ databases">
        <authorList>
            <person name="Varghese N."/>
            <person name="Submissions S."/>
        </authorList>
    </citation>
    <scope>NUCLEOTIDE SEQUENCE [LARGE SCALE GENOMIC DNA]</scope>
    <source>
        <strain evidence="12">LMG 22563</strain>
    </source>
</reference>
<evidence type="ECO:0000256" key="10">
    <source>
        <dbReference type="ARBA" id="ARBA00023225"/>
    </source>
</evidence>
<dbReference type="AlphaFoldDB" id="A0A1I3KYF4"/>
<keyword evidence="5" id="KW-1003">Cell membrane</keyword>
<dbReference type="GO" id="GO:0009288">
    <property type="term" value="C:bacterial-type flagellum"/>
    <property type="evidence" value="ECO:0007669"/>
    <property type="project" value="InterPro"/>
</dbReference>
<evidence type="ECO:0000313" key="11">
    <source>
        <dbReference type="EMBL" id="SFI77125.1"/>
    </source>
</evidence>
<dbReference type="InterPro" id="IPR018006">
    <property type="entry name" value="Flag_FliJ_proteobac"/>
</dbReference>